<evidence type="ECO:0000313" key="2">
    <source>
        <dbReference type="EMBL" id="SXE03249.1"/>
    </source>
</evidence>
<keyword evidence="1" id="KW-0472">Membrane</keyword>
<feature type="transmembrane region" description="Helical" evidence="1">
    <location>
        <begin position="6"/>
        <end position="24"/>
    </location>
</feature>
<dbReference type="Proteomes" id="UP000259400">
    <property type="component" value="Unassembled WGS sequence"/>
</dbReference>
<evidence type="ECO:0000313" key="3">
    <source>
        <dbReference type="EMBL" id="VVK23478.1"/>
    </source>
</evidence>
<reference evidence="2 4" key="1">
    <citation type="submission" date="2018-08" db="EMBL/GenBank/DDBJ databases">
        <authorList>
            <consortium name="Pathogen Informatics"/>
        </authorList>
    </citation>
    <scope>NUCLEOTIDE SEQUENCE [LARGE SCALE GENOMIC DNA]</scope>
    <source>
        <strain evidence="3 5">EuSCAPE_IL010</strain>
        <strain evidence="2 4">EuSCAPE_IT371</strain>
    </source>
</reference>
<evidence type="ECO:0000313" key="5">
    <source>
        <dbReference type="Proteomes" id="UP000259400"/>
    </source>
</evidence>
<gene>
    <name evidence="3" type="ORF">SAMEA3538468_04706</name>
    <name evidence="2" type="ORF">SAMEA3538780_05452</name>
</gene>
<dbReference type="AlphaFoldDB" id="A0A5E5Z9Y0"/>
<dbReference type="EMBL" id="UJYZ02000032">
    <property type="protein sequence ID" value="VVK23478.1"/>
    <property type="molecule type" value="Genomic_DNA"/>
</dbReference>
<accession>A0A5E5Z9Y0</accession>
<evidence type="ECO:0000313" key="4">
    <source>
        <dbReference type="Proteomes" id="UP000257712"/>
    </source>
</evidence>
<organism evidence="2 4">
    <name type="scientific">Klebsiella quasivariicola</name>
    <dbReference type="NCBI Taxonomy" id="2026240"/>
    <lineage>
        <taxon>Bacteria</taxon>
        <taxon>Pseudomonadati</taxon>
        <taxon>Pseudomonadota</taxon>
        <taxon>Gammaproteobacteria</taxon>
        <taxon>Enterobacterales</taxon>
        <taxon>Enterobacteriaceae</taxon>
        <taxon>Klebsiella/Raoultella group</taxon>
        <taxon>Klebsiella</taxon>
        <taxon>Klebsiella pneumoniae complex</taxon>
    </lineage>
</organism>
<proteinExistence type="predicted"/>
<protein>
    <submittedName>
        <fullName evidence="2">Uncharacterized protein</fullName>
    </submittedName>
</protein>
<name>A0A5E5Z9Y0_9ENTR</name>
<comment type="caution">
    <text evidence="2">The sequence shown here is derived from an EMBL/GenBank/DDBJ whole genome shotgun (WGS) entry which is preliminary data.</text>
</comment>
<keyword evidence="5" id="KW-1185">Reference proteome</keyword>
<sequence length="30" mass="3574">MLDGNMLKIIYVDSLYVNVLIFSVRMHIIY</sequence>
<dbReference type="EMBL" id="UJZG01000040">
    <property type="protein sequence ID" value="SXE03249.1"/>
    <property type="molecule type" value="Genomic_DNA"/>
</dbReference>
<keyword evidence="1" id="KW-0812">Transmembrane</keyword>
<accession>A0A6C2VCM2</accession>
<keyword evidence="1" id="KW-1133">Transmembrane helix</keyword>
<evidence type="ECO:0000256" key="1">
    <source>
        <dbReference type="SAM" id="Phobius"/>
    </source>
</evidence>
<dbReference type="Proteomes" id="UP000257712">
    <property type="component" value="Unassembled WGS sequence"/>
</dbReference>